<dbReference type="GO" id="GO:0004519">
    <property type="term" value="F:endonuclease activity"/>
    <property type="evidence" value="ECO:0007669"/>
    <property type="project" value="UniProtKB-KW"/>
</dbReference>
<evidence type="ECO:0000256" key="5">
    <source>
        <dbReference type="ARBA" id="ARBA00022837"/>
    </source>
</evidence>
<proteinExistence type="inferred from homology"/>
<evidence type="ECO:0000256" key="7">
    <source>
        <dbReference type="SAM" id="MobiDB-lite"/>
    </source>
</evidence>
<dbReference type="Pfam" id="PF00565">
    <property type="entry name" value="SNase"/>
    <property type="match status" value="1"/>
</dbReference>
<dbReference type="Gene3D" id="2.40.50.90">
    <property type="match status" value="1"/>
</dbReference>
<evidence type="ECO:0000256" key="2">
    <source>
        <dbReference type="ARBA" id="ARBA00022722"/>
    </source>
</evidence>
<reference evidence="9" key="1">
    <citation type="submission" date="2021-07" db="EMBL/GenBank/DDBJ databases">
        <title>Draft genome of Mortierella alpina, strain LL118, isolated from an aspen leaf litter sample.</title>
        <authorList>
            <person name="Yang S."/>
            <person name="Vinatzer B.A."/>
        </authorList>
    </citation>
    <scope>NUCLEOTIDE SEQUENCE</scope>
    <source>
        <strain evidence="9">LL118</strain>
    </source>
</reference>
<evidence type="ECO:0000313" key="9">
    <source>
        <dbReference type="EMBL" id="KAG9326186.1"/>
    </source>
</evidence>
<comment type="similarity">
    <text evidence="1">Belongs to the LCL3 family.</text>
</comment>
<organism evidence="9 10">
    <name type="scientific">Mortierella alpina</name>
    <name type="common">Oleaginous fungus</name>
    <name type="synonym">Mortierella renispora</name>
    <dbReference type="NCBI Taxonomy" id="64518"/>
    <lineage>
        <taxon>Eukaryota</taxon>
        <taxon>Fungi</taxon>
        <taxon>Fungi incertae sedis</taxon>
        <taxon>Mucoromycota</taxon>
        <taxon>Mortierellomycotina</taxon>
        <taxon>Mortierellomycetes</taxon>
        <taxon>Mortierellales</taxon>
        <taxon>Mortierellaceae</taxon>
        <taxon>Mortierella</taxon>
    </lineage>
</organism>
<keyword evidence="2" id="KW-0540">Nuclease</keyword>
<evidence type="ECO:0000313" key="10">
    <source>
        <dbReference type="Proteomes" id="UP000717515"/>
    </source>
</evidence>
<feature type="compositionally biased region" description="Polar residues" evidence="7">
    <location>
        <begin position="450"/>
        <end position="466"/>
    </location>
</feature>
<gene>
    <name evidence="9" type="ORF">KVV02_001070</name>
</gene>
<dbReference type="PANTHER" id="PTHR12302">
    <property type="entry name" value="EBNA2 BINDING PROTEIN P100"/>
    <property type="match status" value="1"/>
</dbReference>
<dbReference type="GO" id="GO:0016787">
    <property type="term" value="F:hydrolase activity"/>
    <property type="evidence" value="ECO:0007669"/>
    <property type="project" value="UniProtKB-KW"/>
</dbReference>
<feature type="compositionally biased region" description="Basic and acidic residues" evidence="7">
    <location>
        <begin position="467"/>
        <end position="484"/>
    </location>
</feature>
<comment type="caution">
    <text evidence="9">The sequence shown here is derived from an EMBL/GenBank/DDBJ whole genome shotgun (WGS) entry which is preliminary data.</text>
</comment>
<sequence>MCSPWDGTRRTASAILNTRTSRLFTSLATRPSRVAMTMRFSATPALLDTLSPVLSTQSPSCVSSSSKPKRCNKFGCGPEFPLSAKNSDISYLLTLHSFIHRNHRNHRNDSSSLTMVWPFSSSSSSNDAKSNSSSPAADTFERAKQDAEAFLQSTKTTMEDMSASVEEMATSASISSSVKQLSIPEIPASVEPYLIASVVFGVSTAAVVLYRTRLRRIPSAAFLTPHSLQGKRVLRGKVTSVGDSDNFRFYHTPGGIWAGWGWLRHVPSTAKELKNQTLHIRIAGVDAPEGAHFGMPAQPFSQESLEWLRKELKGKTVLVKPFAKDRYERVVSMAWYPRFLPFLPKRNVSVEMLKVGYGQIYRQAGSEYGGMLKEFEKHEAKAKSRKIGIWSQKDMTKTFLFTHFTRSTMLKTNNASPAAVPLPSLRNILNDLSVLHAASISLSQQTNDTVASIQDSTTPHSPSSSLEKLEQFKRSTEKSQREEGVVENGFEVAADFLQMQTQLSVAKREMDTLQERMGGLEKELSEVRELIAFNPVK</sequence>
<dbReference type="GO" id="GO:0005739">
    <property type="term" value="C:mitochondrion"/>
    <property type="evidence" value="ECO:0007669"/>
    <property type="project" value="TreeGrafter"/>
</dbReference>
<dbReference type="PROSITE" id="PS50830">
    <property type="entry name" value="TNASE_3"/>
    <property type="match status" value="1"/>
</dbReference>
<accession>A0A9P8ABG6</accession>
<dbReference type="SUPFAM" id="SSF50199">
    <property type="entry name" value="Staphylococcal nuclease"/>
    <property type="match status" value="1"/>
</dbReference>
<dbReference type="PANTHER" id="PTHR12302:SF3">
    <property type="entry name" value="SERINE_THREONINE-PROTEIN KINASE 31"/>
    <property type="match status" value="1"/>
</dbReference>
<name>A0A9P8ABG6_MORAP</name>
<dbReference type="InterPro" id="IPR035437">
    <property type="entry name" value="SNase_OB-fold_sf"/>
</dbReference>
<evidence type="ECO:0000256" key="3">
    <source>
        <dbReference type="ARBA" id="ARBA00022759"/>
    </source>
</evidence>
<dbReference type="InterPro" id="IPR016071">
    <property type="entry name" value="Staphylococal_nuclease_OB-fold"/>
</dbReference>
<keyword evidence="6" id="KW-0175">Coiled coil</keyword>
<feature type="domain" description="TNase-like" evidence="8">
    <location>
        <begin position="232"/>
        <end position="392"/>
    </location>
</feature>
<evidence type="ECO:0000256" key="4">
    <source>
        <dbReference type="ARBA" id="ARBA00022801"/>
    </source>
</evidence>
<dbReference type="AlphaFoldDB" id="A0A9P8ABG6"/>
<feature type="coiled-coil region" evidence="6">
    <location>
        <begin position="496"/>
        <end position="530"/>
    </location>
</feature>
<dbReference type="EMBL" id="JAIFTL010000024">
    <property type="protein sequence ID" value="KAG9326186.1"/>
    <property type="molecule type" value="Genomic_DNA"/>
</dbReference>
<feature type="region of interest" description="Disordered" evidence="7">
    <location>
        <begin position="450"/>
        <end position="484"/>
    </location>
</feature>
<evidence type="ECO:0000256" key="1">
    <source>
        <dbReference type="ARBA" id="ARBA00005435"/>
    </source>
</evidence>
<keyword evidence="5" id="KW-0106">Calcium</keyword>
<keyword evidence="4" id="KW-0378">Hydrolase</keyword>
<dbReference type="SMART" id="SM00318">
    <property type="entry name" value="SNc"/>
    <property type="match status" value="1"/>
</dbReference>
<dbReference type="Proteomes" id="UP000717515">
    <property type="component" value="Unassembled WGS sequence"/>
</dbReference>
<evidence type="ECO:0000259" key="8">
    <source>
        <dbReference type="PROSITE" id="PS50830"/>
    </source>
</evidence>
<keyword evidence="3" id="KW-0255">Endonuclease</keyword>
<protein>
    <recommendedName>
        <fullName evidence="8">TNase-like domain-containing protein</fullName>
    </recommendedName>
</protein>
<evidence type="ECO:0000256" key="6">
    <source>
        <dbReference type="SAM" id="Coils"/>
    </source>
</evidence>